<sequence length="108" mass="12323">MDKHDILQPCLLPRHRLYLYTGPISLEEIETSRSRDAFLLQCSNKSTIHHLFFLSSDTGGTQPPTGFLPFFTWTTYLERCLPKLQSINHTQKASPPQSHSLDNIIAVI</sequence>
<dbReference type="Proteomes" id="UP001152300">
    <property type="component" value="Unassembled WGS sequence"/>
</dbReference>
<reference evidence="1" key="1">
    <citation type="submission" date="2022-11" db="EMBL/GenBank/DDBJ databases">
        <title>Genome Resource of Sclerotinia nivalis Strain SnTB1, a Plant Pathogen Isolated from American Ginseng.</title>
        <authorList>
            <person name="Fan S."/>
        </authorList>
    </citation>
    <scope>NUCLEOTIDE SEQUENCE</scope>
    <source>
        <strain evidence="1">SnTB1</strain>
    </source>
</reference>
<comment type="caution">
    <text evidence="1">The sequence shown here is derived from an EMBL/GenBank/DDBJ whole genome shotgun (WGS) entry which is preliminary data.</text>
</comment>
<dbReference type="AlphaFoldDB" id="A0A9X0DK92"/>
<accession>A0A9X0DK92</accession>
<organism evidence="1 2">
    <name type="scientific">Sclerotinia nivalis</name>
    <dbReference type="NCBI Taxonomy" id="352851"/>
    <lineage>
        <taxon>Eukaryota</taxon>
        <taxon>Fungi</taxon>
        <taxon>Dikarya</taxon>
        <taxon>Ascomycota</taxon>
        <taxon>Pezizomycotina</taxon>
        <taxon>Leotiomycetes</taxon>
        <taxon>Helotiales</taxon>
        <taxon>Sclerotiniaceae</taxon>
        <taxon>Sclerotinia</taxon>
    </lineage>
</organism>
<dbReference type="EMBL" id="JAPEIS010000006">
    <property type="protein sequence ID" value="KAJ8065460.1"/>
    <property type="molecule type" value="Genomic_DNA"/>
</dbReference>
<proteinExistence type="predicted"/>
<evidence type="ECO:0000313" key="1">
    <source>
        <dbReference type="EMBL" id="KAJ8065460.1"/>
    </source>
</evidence>
<gene>
    <name evidence="1" type="ORF">OCU04_006145</name>
</gene>
<protein>
    <submittedName>
        <fullName evidence="1">Uncharacterized protein</fullName>
    </submittedName>
</protein>
<keyword evidence="2" id="KW-1185">Reference proteome</keyword>
<evidence type="ECO:0000313" key="2">
    <source>
        <dbReference type="Proteomes" id="UP001152300"/>
    </source>
</evidence>
<name>A0A9X0DK92_9HELO</name>